<dbReference type="InterPro" id="IPR036188">
    <property type="entry name" value="FAD/NAD-bd_sf"/>
</dbReference>
<organism evidence="7 8">
    <name type="scientific">Mycena maculata</name>
    <dbReference type="NCBI Taxonomy" id="230809"/>
    <lineage>
        <taxon>Eukaryota</taxon>
        <taxon>Fungi</taxon>
        <taxon>Dikarya</taxon>
        <taxon>Basidiomycota</taxon>
        <taxon>Agaricomycotina</taxon>
        <taxon>Agaricomycetes</taxon>
        <taxon>Agaricomycetidae</taxon>
        <taxon>Agaricales</taxon>
        <taxon>Marasmiineae</taxon>
        <taxon>Mycenaceae</taxon>
        <taxon>Mycena</taxon>
    </lineage>
</organism>
<keyword evidence="8" id="KW-1185">Reference proteome</keyword>
<dbReference type="PANTHER" id="PTHR43004:SF19">
    <property type="entry name" value="BINDING MONOOXYGENASE, PUTATIVE (JCVI)-RELATED"/>
    <property type="match status" value="1"/>
</dbReference>
<dbReference type="PANTHER" id="PTHR43004">
    <property type="entry name" value="TRK SYSTEM POTASSIUM UPTAKE PROTEIN"/>
    <property type="match status" value="1"/>
</dbReference>
<name>A0AAD7NVQ1_9AGAR</name>
<comment type="cofactor">
    <cofactor evidence="1">
        <name>FAD</name>
        <dbReference type="ChEBI" id="CHEBI:57692"/>
    </cofactor>
</comment>
<keyword evidence="2" id="KW-0285">Flavoprotein</keyword>
<evidence type="ECO:0000259" key="6">
    <source>
        <dbReference type="Pfam" id="PF01494"/>
    </source>
</evidence>
<dbReference type="Pfam" id="PF01494">
    <property type="entry name" value="FAD_binding_3"/>
    <property type="match status" value="1"/>
</dbReference>
<dbReference type="PRINTS" id="PR00420">
    <property type="entry name" value="RNGMNOXGNASE"/>
</dbReference>
<dbReference type="EMBL" id="JARJLG010000011">
    <property type="protein sequence ID" value="KAJ7776884.1"/>
    <property type="molecule type" value="Genomic_DNA"/>
</dbReference>
<keyword evidence="3" id="KW-0274">FAD</keyword>
<comment type="caution">
    <text evidence="7">The sequence shown here is derived from an EMBL/GenBank/DDBJ whole genome shotgun (WGS) entry which is preliminary data.</text>
</comment>
<dbReference type="Gene3D" id="3.50.50.60">
    <property type="entry name" value="FAD/NAD(P)-binding domain"/>
    <property type="match status" value="1"/>
</dbReference>
<evidence type="ECO:0000313" key="8">
    <source>
        <dbReference type="Proteomes" id="UP001215280"/>
    </source>
</evidence>
<evidence type="ECO:0000313" key="7">
    <source>
        <dbReference type="EMBL" id="KAJ7776884.1"/>
    </source>
</evidence>
<protein>
    <submittedName>
        <fullName evidence="7">FAD-binding monooxygenase</fullName>
    </submittedName>
</protein>
<dbReference type="InterPro" id="IPR002938">
    <property type="entry name" value="FAD-bd"/>
</dbReference>
<evidence type="ECO:0000256" key="4">
    <source>
        <dbReference type="ARBA" id="ARBA00023002"/>
    </source>
</evidence>
<evidence type="ECO:0000256" key="1">
    <source>
        <dbReference type="ARBA" id="ARBA00001974"/>
    </source>
</evidence>
<dbReference type="GO" id="GO:0016709">
    <property type="term" value="F:oxidoreductase activity, acting on paired donors, with incorporation or reduction of molecular oxygen, NAD(P)H as one donor, and incorporation of one atom of oxygen"/>
    <property type="evidence" value="ECO:0007669"/>
    <property type="project" value="UniProtKB-ARBA"/>
</dbReference>
<evidence type="ECO:0000256" key="5">
    <source>
        <dbReference type="SAM" id="Phobius"/>
    </source>
</evidence>
<evidence type="ECO:0000256" key="2">
    <source>
        <dbReference type="ARBA" id="ARBA00022630"/>
    </source>
</evidence>
<keyword evidence="5" id="KW-0812">Transmembrane</keyword>
<dbReference type="InterPro" id="IPR050641">
    <property type="entry name" value="RIFMO-like"/>
</dbReference>
<keyword evidence="5" id="KW-1133">Transmembrane helix</keyword>
<reference evidence="7" key="1">
    <citation type="submission" date="2023-03" db="EMBL/GenBank/DDBJ databases">
        <title>Massive genome expansion in bonnet fungi (Mycena s.s.) driven by repeated elements and novel gene families across ecological guilds.</title>
        <authorList>
            <consortium name="Lawrence Berkeley National Laboratory"/>
            <person name="Harder C.B."/>
            <person name="Miyauchi S."/>
            <person name="Viragh M."/>
            <person name="Kuo A."/>
            <person name="Thoen E."/>
            <person name="Andreopoulos B."/>
            <person name="Lu D."/>
            <person name="Skrede I."/>
            <person name="Drula E."/>
            <person name="Henrissat B."/>
            <person name="Morin E."/>
            <person name="Kohler A."/>
            <person name="Barry K."/>
            <person name="LaButti K."/>
            <person name="Morin E."/>
            <person name="Salamov A."/>
            <person name="Lipzen A."/>
            <person name="Mereny Z."/>
            <person name="Hegedus B."/>
            <person name="Baldrian P."/>
            <person name="Stursova M."/>
            <person name="Weitz H."/>
            <person name="Taylor A."/>
            <person name="Grigoriev I.V."/>
            <person name="Nagy L.G."/>
            <person name="Martin F."/>
            <person name="Kauserud H."/>
        </authorList>
    </citation>
    <scope>NUCLEOTIDE SEQUENCE</scope>
    <source>
        <strain evidence="7">CBHHK188m</strain>
    </source>
</reference>
<dbReference type="Proteomes" id="UP001215280">
    <property type="component" value="Unassembled WGS sequence"/>
</dbReference>
<dbReference type="SUPFAM" id="SSF51905">
    <property type="entry name" value="FAD/NAD(P)-binding domain"/>
    <property type="match status" value="1"/>
</dbReference>
<sequence length="192" mass="20970">MAHPSVLIVRLGCPDFALFFGPSGLILALFLRKSGPVRIIDKERTHRIGSRGAGIMPRTLEMYATLGVLDDILAGAGTMAPTAVYEFGELTPKATSRSLHIKSRPQTFFTYAIIFLQALQDRHEEILRAHLAKLSCTVELGAELRSFENVVAKIADGTESEETATFEWLVGTDGARSVVRSASSAKLTRRLP</sequence>
<keyword evidence="5" id="KW-0472">Membrane</keyword>
<feature type="domain" description="FAD-binding" evidence="6">
    <location>
        <begin position="21"/>
        <end position="185"/>
    </location>
</feature>
<gene>
    <name evidence="7" type="ORF">DFH07DRAFT_731382</name>
</gene>
<accession>A0AAD7NVQ1</accession>
<dbReference type="GO" id="GO:0071949">
    <property type="term" value="F:FAD binding"/>
    <property type="evidence" value="ECO:0007669"/>
    <property type="project" value="InterPro"/>
</dbReference>
<proteinExistence type="predicted"/>
<keyword evidence="7" id="KW-0503">Monooxygenase</keyword>
<dbReference type="AlphaFoldDB" id="A0AAD7NVQ1"/>
<keyword evidence="4" id="KW-0560">Oxidoreductase</keyword>
<feature type="transmembrane region" description="Helical" evidence="5">
    <location>
        <begin position="6"/>
        <end position="31"/>
    </location>
</feature>
<evidence type="ECO:0000256" key="3">
    <source>
        <dbReference type="ARBA" id="ARBA00022827"/>
    </source>
</evidence>